<dbReference type="Gene3D" id="3.40.50.1820">
    <property type="entry name" value="alpha/beta hydrolase"/>
    <property type="match status" value="1"/>
</dbReference>
<gene>
    <name evidence="2" type="ORF">EDC57_2042</name>
</gene>
<accession>A0A3N1Y2U2</accession>
<evidence type="ECO:0008006" key="4">
    <source>
        <dbReference type="Google" id="ProtNLM"/>
    </source>
</evidence>
<proteinExistence type="predicted"/>
<organism evidence="2 3">
    <name type="scientific">Inmirania thermothiophila</name>
    <dbReference type="NCBI Taxonomy" id="1750597"/>
    <lineage>
        <taxon>Bacteria</taxon>
        <taxon>Pseudomonadati</taxon>
        <taxon>Pseudomonadota</taxon>
        <taxon>Gammaproteobacteria</taxon>
        <taxon>Chromatiales</taxon>
        <taxon>Ectothiorhodospiraceae</taxon>
        <taxon>Inmirania</taxon>
    </lineage>
</organism>
<reference evidence="2 3" key="1">
    <citation type="submission" date="2018-11" db="EMBL/GenBank/DDBJ databases">
        <title>Genomic Encyclopedia of Type Strains, Phase IV (KMG-IV): sequencing the most valuable type-strain genomes for metagenomic binning, comparative biology and taxonomic classification.</title>
        <authorList>
            <person name="Goeker M."/>
        </authorList>
    </citation>
    <scope>NUCLEOTIDE SEQUENCE [LARGE SCALE GENOMIC DNA]</scope>
    <source>
        <strain evidence="2 3">DSM 100275</strain>
    </source>
</reference>
<dbReference type="InterPro" id="IPR052382">
    <property type="entry name" value="ABHD10_acyl-thioesterase"/>
</dbReference>
<dbReference type="Pfam" id="PF05728">
    <property type="entry name" value="UPF0227"/>
    <property type="match status" value="1"/>
</dbReference>
<dbReference type="SUPFAM" id="SSF53474">
    <property type="entry name" value="alpha/beta-Hydrolases"/>
    <property type="match status" value="1"/>
</dbReference>
<dbReference type="Proteomes" id="UP000276634">
    <property type="component" value="Unassembled WGS sequence"/>
</dbReference>
<dbReference type="AlphaFoldDB" id="A0A3N1Y2U2"/>
<evidence type="ECO:0000313" key="2">
    <source>
        <dbReference type="EMBL" id="ROR32828.1"/>
    </source>
</evidence>
<protein>
    <recommendedName>
        <fullName evidence="4">Esterase</fullName>
    </recommendedName>
</protein>
<dbReference type="PANTHER" id="PTHR16138">
    <property type="entry name" value="MYCOPHENOLIC ACID ACYL-GLUCURONIDE ESTERASE, MITOCHONDRIAL"/>
    <property type="match status" value="1"/>
</dbReference>
<name>A0A3N1Y2U2_9GAMM</name>
<sequence>MHWIYLHGFASGPATTKGTFLRTRLAACGIDLETPDLNLPRFETLTLTAQVEAVRGRIAAAPGPVALVGSSMGGYVAALVADDEPRVAALALLAPAFRFLERYLAHIGEAAHDAWRRRGWMEVAHYARGGRHRLHYGLVEDARRHPAEPGRRTLPALVVHGIRDEVVPWSDSVRYLERNPQAELLLLAADHALTDRLETLWRALRAWGAALDPRLGRREAAPQSPGQRPAR</sequence>
<evidence type="ECO:0000256" key="1">
    <source>
        <dbReference type="ARBA" id="ARBA00022801"/>
    </source>
</evidence>
<keyword evidence="3" id="KW-1185">Reference proteome</keyword>
<keyword evidence="1" id="KW-0378">Hydrolase</keyword>
<comment type="caution">
    <text evidence="2">The sequence shown here is derived from an EMBL/GenBank/DDBJ whole genome shotgun (WGS) entry which is preliminary data.</text>
</comment>
<dbReference type="InterPro" id="IPR029058">
    <property type="entry name" value="AB_hydrolase_fold"/>
</dbReference>
<dbReference type="InterPro" id="IPR008886">
    <property type="entry name" value="UPF0227/Esterase_YqiA"/>
</dbReference>
<evidence type="ECO:0000313" key="3">
    <source>
        <dbReference type="Proteomes" id="UP000276634"/>
    </source>
</evidence>
<dbReference type="PANTHER" id="PTHR16138:SF7">
    <property type="entry name" value="PALMITOYL-PROTEIN THIOESTERASE ABHD10, MITOCHONDRIAL"/>
    <property type="match status" value="1"/>
</dbReference>
<dbReference type="RefSeq" id="WP_123401727.1">
    <property type="nucleotide sequence ID" value="NZ_RJVI01000002.1"/>
</dbReference>
<dbReference type="GO" id="GO:0004553">
    <property type="term" value="F:hydrolase activity, hydrolyzing O-glycosyl compounds"/>
    <property type="evidence" value="ECO:0007669"/>
    <property type="project" value="TreeGrafter"/>
</dbReference>
<dbReference type="EMBL" id="RJVI01000002">
    <property type="protein sequence ID" value="ROR32828.1"/>
    <property type="molecule type" value="Genomic_DNA"/>
</dbReference>
<dbReference type="OrthoDB" id="264572at2"/>